<dbReference type="EMBL" id="BLLK01000069">
    <property type="protein sequence ID" value="GFH60923.1"/>
    <property type="molecule type" value="Genomic_DNA"/>
</dbReference>
<dbReference type="SUPFAM" id="SSF57850">
    <property type="entry name" value="RING/U-box"/>
    <property type="match status" value="1"/>
</dbReference>
<feature type="domain" description="RING-type" evidence="4">
    <location>
        <begin position="275"/>
        <end position="323"/>
    </location>
</feature>
<dbReference type="PROSITE" id="PS50089">
    <property type="entry name" value="ZF_RING_2"/>
    <property type="match status" value="1"/>
</dbReference>
<reference evidence="5 6" key="1">
    <citation type="journal article" date="2021" name="Sci. Rep.">
        <title>The genome of the diatom Chaetoceros tenuissimus carries an ancient integrated fragment of an extant virus.</title>
        <authorList>
            <person name="Hongo Y."/>
            <person name="Kimura K."/>
            <person name="Takaki Y."/>
            <person name="Yoshida Y."/>
            <person name="Baba S."/>
            <person name="Kobayashi G."/>
            <person name="Nagasaki K."/>
            <person name="Hano T."/>
            <person name="Tomaru Y."/>
        </authorList>
    </citation>
    <scope>NUCLEOTIDE SEQUENCE [LARGE SCALE GENOMIC DNA]</scope>
    <source>
        <strain evidence="5 6">NIES-3715</strain>
    </source>
</reference>
<keyword evidence="1" id="KW-0862">Zinc</keyword>
<feature type="region of interest" description="Disordered" evidence="2">
    <location>
        <begin position="526"/>
        <end position="647"/>
    </location>
</feature>
<dbReference type="GO" id="GO:0008270">
    <property type="term" value="F:zinc ion binding"/>
    <property type="evidence" value="ECO:0007669"/>
    <property type="project" value="UniProtKB-KW"/>
</dbReference>
<sequence>MKRGAMIVLILVNCISAMNSFPFHVISEERKSTFPFSATVEACPDIFDQPKDLYAYHPICDPEQILTQIDHDELTQTLEKFSQETLIDLSVVLTTSSLNTDEGLTNITMNSSEEENQPFFTPQANASLLGKKRIYQSILILINIEDISMIASASKSLRKAISHLEDYIHLGYFSDDFHLVRDEIAGSLHFVILDNSLSSRHLNEQTDKDAERTTKRINEKLFFWRHLDGEIIKLSLLLLLLFFLRLRLWSLLQNSLQTFSIPTQMLIKQDLNQILCMRGFKERIGSDNQSLKILSCGHSLDRSCWRLYKQANATNKDSCPICRQRLNSSASSLSSSSMRSSLSSSTISYSLPHYVSILDSSENDDANLPHTNLNGHNVLSYSDEEEANFAHQNRYQDAWEDQILANIRTARNQPSYGSTAIGTAYGTNTRDHQNPLSPPLPLHSVYHRGNGLDSRSQQAQMFPIGNHGQYDNNIHHMATTLRLQTAFSSDQPNQRRVRRERQNQIYINNSSFMRQDRIAPQRFQEYSRSRERRNRRIRNVAHHVQDESSLRGLVVESPRVEPNQNNRASSGRRSRRTTHHGRTTALNSDYNDPSTSYISEYQFNRARRDRRSRRNRNNDRSTSHHFETEFSLIRNGLDPDPRHNRQR</sequence>
<keyword evidence="3" id="KW-0472">Membrane</keyword>
<keyword evidence="6" id="KW-1185">Reference proteome</keyword>
<organism evidence="5 6">
    <name type="scientific">Chaetoceros tenuissimus</name>
    <dbReference type="NCBI Taxonomy" id="426638"/>
    <lineage>
        <taxon>Eukaryota</taxon>
        <taxon>Sar</taxon>
        <taxon>Stramenopiles</taxon>
        <taxon>Ochrophyta</taxon>
        <taxon>Bacillariophyta</taxon>
        <taxon>Coscinodiscophyceae</taxon>
        <taxon>Chaetocerotophycidae</taxon>
        <taxon>Chaetocerotales</taxon>
        <taxon>Chaetocerotaceae</taxon>
        <taxon>Chaetoceros</taxon>
    </lineage>
</organism>
<evidence type="ECO:0000313" key="5">
    <source>
        <dbReference type="EMBL" id="GFH60923.1"/>
    </source>
</evidence>
<dbReference type="InterPro" id="IPR013083">
    <property type="entry name" value="Znf_RING/FYVE/PHD"/>
</dbReference>
<feature type="compositionally biased region" description="Basic and acidic residues" evidence="2">
    <location>
        <begin position="616"/>
        <end position="628"/>
    </location>
</feature>
<evidence type="ECO:0000256" key="1">
    <source>
        <dbReference type="PROSITE-ProRule" id="PRU00175"/>
    </source>
</evidence>
<keyword evidence="1" id="KW-0863">Zinc-finger</keyword>
<keyword evidence="1" id="KW-0479">Metal-binding</keyword>
<evidence type="ECO:0000313" key="6">
    <source>
        <dbReference type="Proteomes" id="UP001054902"/>
    </source>
</evidence>
<feature type="compositionally biased region" description="Polar residues" evidence="2">
    <location>
        <begin position="586"/>
        <end position="602"/>
    </location>
</feature>
<dbReference type="Gene3D" id="3.30.40.10">
    <property type="entry name" value="Zinc/RING finger domain, C3HC4 (zinc finger)"/>
    <property type="match status" value="1"/>
</dbReference>
<protein>
    <recommendedName>
        <fullName evidence="4">RING-type domain-containing protein</fullName>
    </recommendedName>
</protein>
<feature type="compositionally biased region" description="Basic and acidic residues" evidence="2">
    <location>
        <begin position="637"/>
        <end position="647"/>
    </location>
</feature>
<keyword evidence="3" id="KW-0812">Transmembrane</keyword>
<feature type="transmembrane region" description="Helical" evidence="3">
    <location>
        <begin position="6"/>
        <end position="26"/>
    </location>
</feature>
<feature type="compositionally biased region" description="Basic residues" evidence="2">
    <location>
        <begin position="530"/>
        <end position="541"/>
    </location>
</feature>
<feature type="compositionally biased region" description="Basic residues" evidence="2">
    <location>
        <begin position="605"/>
        <end position="615"/>
    </location>
</feature>
<comment type="caution">
    <text evidence="5">The sequence shown here is derived from an EMBL/GenBank/DDBJ whole genome shotgun (WGS) entry which is preliminary data.</text>
</comment>
<keyword evidence="3" id="KW-1133">Transmembrane helix</keyword>
<proteinExistence type="predicted"/>
<feature type="compositionally biased region" description="Basic residues" evidence="2">
    <location>
        <begin position="570"/>
        <end position="582"/>
    </location>
</feature>
<evidence type="ECO:0000259" key="4">
    <source>
        <dbReference type="PROSITE" id="PS50089"/>
    </source>
</evidence>
<dbReference type="InterPro" id="IPR001841">
    <property type="entry name" value="Znf_RING"/>
</dbReference>
<dbReference type="Proteomes" id="UP001054902">
    <property type="component" value="Unassembled WGS sequence"/>
</dbReference>
<accession>A0AAD3DAN5</accession>
<gene>
    <name evidence="5" type="ORF">CTEN210_17399</name>
</gene>
<dbReference type="AlphaFoldDB" id="A0AAD3DAN5"/>
<evidence type="ECO:0000256" key="2">
    <source>
        <dbReference type="SAM" id="MobiDB-lite"/>
    </source>
</evidence>
<evidence type="ECO:0000256" key="3">
    <source>
        <dbReference type="SAM" id="Phobius"/>
    </source>
</evidence>
<name>A0AAD3DAN5_9STRA</name>